<feature type="region of interest" description="Disordered" evidence="1">
    <location>
        <begin position="321"/>
        <end position="361"/>
    </location>
</feature>
<evidence type="ECO:0000313" key="4">
    <source>
        <dbReference type="Proteomes" id="UP000316621"/>
    </source>
</evidence>
<evidence type="ECO:0000259" key="2">
    <source>
        <dbReference type="Pfam" id="PF09133"/>
    </source>
</evidence>
<dbReference type="PANTHER" id="PTHR35311">
    <property type="entry name" value="KINETOCHORE-ASSOCIATED PROTEIN KNL-2 HOMOLOG"/>
    <property type="match status" value="1"/>
</dbReference>
<dbReference type="InterPro" id="IPR053090">
    <property type="entry name" value="Centromere_KNL-2_homolog"/>
</dbReference>
<dbReference type="Gramene" id="RZC66351">
    <property type="protein sequence ID" value="RZC66351"/>
    <property type="gene ID" value="C5167_010054"/>
</dbReference>
<feature type="compositionally biased region" description="Polar residues" evidence="1">
    <location>
        <begin position="178"/>
        <end position="197"/>
    </location>
</feature>
<accession>A0A4Y7K255</accession>
<feature type="region of interest" description="Disordered" evidence="1">
    <location>
        <begin position="392"/>
        <end position="441"/>
    </location>
</feature>
<evidence type="ECO:0000256" key="1">
    <source>
        <dbReference type="SAM" id="MobiDB-lite"/>
    </source>
</evidence>
<sequence length="749" mass="81139">MERDYALEVYNRAKPVFSSAPIAKRYGLISLKTADGINILIQGPINNSRSQEWVCSRFIVGFPFSWEDVADQCLDQQSAGDGASASMSSFDESKEVLTSLSNKKTFTNMKSEEPEDLSCSYDTGMDEVVKDAPASTNSDVKNADPNEATVAVPMGILSTKLAKAKGGVKKGKLERSVSETPTAASHSVQERSGSCNSHTMVESTLQRIPKAKVSCLIEVVKGNKNIVSDCCNDNVNSIPGPKLEAFETPQKKFLISSCAPNPSSCYIDNVKKIMSSPNGRRTASRISILGNNLKNDQPTNSKILRDSEKVNFVSLGSDSVNSKVTSTDGELGGTSTSDQPNVQLQGTIPGKPHHDHYSKDGLQTDFMHSPVPTGAVEKINSGSGIDAQKVDASNLVSKESEVSKRSQLDMSGSTTMKEKVPALPSNTKRKKQSSTVQERPNLNLKRTRSGRLLLPPVCSRFIVGFLFGWEDVADQCLDQQSAGNGAPTSMSSFDESKEVLSFLSNKKTFTNTKSGEPENLSCSYDTGMDEVVKDAPASTSSDVKNADPNVVRVDVPAGILSTKSAKAKGGVKKSWKDLCQKCQLQPLLVCQKDLEVATTEESTLQRSSKANDSCSIKDGLDTLKVALIRVAATRRLNNIKVKEIRIERVDCCNDNVNSIPGPRLEAFETPQKSGGMNGYLSLCCRDPSPTIFRPPITGSEDIMNNQEICVIYRLRDSLKHITPAGVIFPKQEDEAESLSKLVMVVSGKE</sequence>
<feature type="domain" description="SANTA" evidence="2">
    <location>
        <begin position="13"/>
        <end position="68"/>
    </location>
</feature>
<dbReference type="EMBL" id="CM010720">
    <property type="protein sequence ID" value="RZC66351.1"/>
    <property type="molecule type" value="Genomic_DNA"/>
</dbReference>
<reference evidence="3 4" key="1">
    <citation type="journal article" date="2018" name="Science">
        <title>The opium poppy genome and morphinan production.</title>
        <authorList>
            <person name="Guo L."/>
            <person name="Winzer T."/>
            <person name="Yang X."/>
            <person name="Li Y."/>
            <person name="Ning Z."/>
            <person name="He Z."/>
            <person name="Teodor R."/>
            <person name="Lu Y."/>
            <person name="Bowser T.A."/>
            <person name="Graham I.A."/>
            <person name="Ye K."/>
        </authorList>
    </citation>
    <scope>NUCLEOTIDE SEQUENCE [LARGE SCALE GENOMIC DNA]</scope>
    <source>
        <strain evidence="4">cv. HN1</strain>
        <tissue evidence="3">Leaves</tissue>
    </source>
</reference>
<feature type="compositionally biased region" description="Basic and acidic residues" evidence="1">
    <location>
        <begin position="398"/>
        <end position="407"/>
    </location>
</feature>
<dbReference type="InterPro" id="IPR015216">
    <property type="entry name" value="SANTA"/>
</dbReference>
<evidence type="ECO:0000313" key="3">
    <source>
        <dbReference type="EMBL" id="RZC66351.1"/>
    </source>
</evidence>
<feature type="region of interest" description="Disordered" evidence="1">
    <location>
        <begin position="172"/>
        <end position="197"/>
    </location>
</feature>
<dbReference type="STRING" id="3469.A0A4Y7K255"/>
<dbReference type="PANTHER" id="PTHR35311:SF1">
    <property type="entry name" value="PROTEIN EMBRYO DEFECTIVE 1674"/>
    <property type="match status" value="1"/>
</dbReference>
<proteinExistence type="predicted"/>
<feature type="non-terminal residue" evidence="3">
    <location>
        <position position="749"/>
    </location>
</feature>
<dbReference type="Proteomes" id="UP000316621">
    <property type="component" value="Chromosome 6"/>
</dbReference>
<dbReference type="Pfam" id="PF09133">
    <property type="entry name" value="SANTA"/>
    <property type="match status" value="1"/>
</dbReference>
<gene>
    <name evidence="3" type="ORF">C5167_010054</name>
</gene>
<organism evidence="3 4">
    <name type="scientific">Papaver somniferum</name>
    <name type="common">Opium poppy</name>
    <dbReference type="NCBI Taxonomy" id="3469"/>
    <lineage>
        <taxon>Eukaryota</taxon>
        <taxon>Viridiplantae</taxon>
        <taxon>Streptophyta</taxon>
        <taxon>Embryophyta</taxon>
        <taxon>Tracheophyta</taxon>
        <taxon>Spermatophyta</taxon>
        <taxon>Magnoliopsida</taxon>
        <taxon>Ranunculales</taxon>
        <taxon>Papaveraceae</taxon>
        <taxon>Papaveroideae</taxon>
        <taxon>Papaver</taxon>
    </lineage>
</organism>
<dbReference type="AlphaFoldDB" id="A0A4Y7K255"/>
<protein>
    <recommendedName>
        <fullName evidence="2">SANTA domain-containing protein</fullName>
    </recommendedName>
</protein>
<name>A0A4Y7K255_PAPSO</name>
<feature type="compositionally biased region" description="Polar residues" evidence="1">
    <location>
        <begin position="321"/>
        <end position="346"/>
    </location>
</feature>
<keyword evidence="4" id="KW-1185">Reference proteome</keyword>